<accession>A0A5B7F257</accession>
<evidence type="ECO:0000313" key="3">
    <source>
        <dbReference type="Proteomes" id="UP000324222"/>
    </source>
</evidence>
<feature type="transmembrane region" description="Helical" evidence="1">
    <location>
        <begin position="20"/>
        <end position="41"/>
    </location>
</feature>
<evidence type="ECO:0000256" key="1">
    <source>
        <dbReference type="SAM" id="Phobius"/>
    </source>
</evidence>
<reference evidence="2 3" key="1">
    <citation type="submission" date="2019-05" db="EMBL/GenBank/DDBJ databases">
        <title>Another draft genome of Portunus trituberculatus and its Hox gene families provides insights of decapod evolution.</title>
        <authorList>
            <person name="Jeong J.-H."/>
            <person name="Song I."/>
            <person name="Kim S."/>
            <person name="Choi T."/>
            <person name="Kim D."/>
            <person name="Ryu S."/>
            <person name="Kim W."/>
        </authorList>
    </citation>
    <scope>NUCLEOTIDE SEQUENCE [LARGE SCALE GENOMIC DNA]</scope>
    <source>
        <tissue evidence="2">Muscle</tissue>
    </source>
</reference>
<keyword evidence="3" id="KW-1185">Reference proteome</keyword>
<gene>
    <name evidence="2" type="ORF">E2C01_035052</name>
</gene>
<dbReference type="EMBL" id="VSRR010005064">
    <property type="protein sequence ID" value="MPC41460.1"/>
    <property type="molecule type" value="Genomic_DNA"/>
</dbReference>
<keyword evidence="1" id="KW-0812">Transmembrane</keyword>
<protein>
    <submittedName>
        <fullName evidence="2">Uncharacterized protein</fullName>
    </submittedName>
</protein>
<comment type="caution">
    <text evidence="2">The sequence shown here is derived from an EMBL/GenBank/DDBJ whole genome shotgun (WGS) entry which is preliminary data.</text>
</comment>
<proteinExistence type="predicted"/>
<organism evidence="2 3">
    <name type="scientific">Portunus trituberculatus</name>
    <name type="common">Swimming crab</name>
    <name type="synonym">Neptunus trituberculatus</name>
    <dbReference type="NCBI Taxonomy" id="210409"/>
    <lineage>
        <taxon>Eukaryota</taxon>
        <taxon>Metazoa</taxon>
        <taxon>Ecdysozoa</taxon>
        <taxon>Arthropoda</taxon>
        <taxon>Crustacea</taxon>
        <taxon>Multicrustacea</taxon>
        <taxon>Malacostraca</taxon>
        <taxon>Eumalacostraca</taxon>
        <taxon>Eucarida</taxon>
        <taxon>Decapoda</taxon>
        <taxon>Pleocyemata</taxon>
        <taxon>Brachyura</taxon>
        <taxon>Eubrachyura</taxon>
        <taxon>Portunoidea</taxon>
        <taxon>Portunidae</taxon>
        <taxon>Portuninae</taxon>
        <taxon>Portunus</taxon>
    </lineage>
</organism>
<evidence type="ECO:0000313" key="2">
    <source>
        <dbReference type="EMBL" id="MPC41460.1"/>
    </source>
</evidence>
<keyword evidence="1" id="KW-1133">Transmembrane helix</keyword>
<dbReference type="AlphaFoldDB" id="A0A5B7F257"/>
<sequence length="132" mass="14377">MIALLSLSPPSTFHFHIPPFTLHSSTSIIVLYFGLCSEMLHSLKPRLFSKATKLASRSLLEVVELLLRSVSECFVCCIFHHPSLHPPPTLHPPPFTVLSLSSTLLTAALSIAISQENQPNESPSSSSIDSPC</sequence>
<name>A0A5B7F257_PORTR</name>
<keyword evidence="1" id="KW-0472">Membrane</keyword>
<dbReference type="Proteomes" id="UP000324222">
    <property type="component" value="Unassembled WGS sequence"/>
</dbReference>